<dbReference type="GO" id="GO:0051177">
    <property type="term" value="P:meiotic sister chromatid cohesion"/>
    <property type="evidence" value="ECO:0000318"/>
    <property type="project" value="GO_Central"/>
</dbReference>
<dbReference type="Pfam" id="PF01603">
    <property type="entry name" value="B56"/>
    <property type="match status" value="1"/>
</dbReference>
<dbReference type="SUPFAM" id="SSF48371">
    <property type="entry name" value="ARM repeat"/>
    <property type="match status" value="1"/>
</dbReference>
<dbReference type="InParanoid" id="A2G6D6"/>
<dbReference type="KEGG" id="tva:4744933"/>
<dbReference type="PANTHER" id="PTHR10257">
    <property type="entry name" value="SERINE/THREONINE PROTEIN PHOSPHATASE 2A PP2A REGULATORY SUBUNIT B"/>
    <property type="match status" value="1"/>
</dbReference>
<protein>
    <recommendedName>
        <fullName evidence="3">Phosphoprotein phosphatase</fullName>
    </recommendedName>
</protein>
<sequence length="516" mass="59343">MLIRYPKGKSSLSLYTPTTVSRTLRRVYSASRSQLSPLPENEVPKLKAVDTDQLPDADLGNFDSPRVGVLLQKTTRSLQLPKLPPIPKPNDSQFKSILLKKLDLCKQLCDFENPCNDRQAKDIKKHTLIEINNSFTTLGLNSISDDEIKDTILDVIKINLLRPLNKLDELTLFNPDVGAFKEFDFEHMEYIYRMLNTLYRDMPKYKGFNIDLLVQLLPVLSSKDKRERELIIQFYVNVLTAKPKLFPEIFPKLIRILISDYFDPDPCGIYSALSIIYSCQQSNNNLKDIIKPYYHSHFLPLIRHEHFGVFYFPLLQLLKMFFTNNYSNTNEFVRLIINIWPISKPAKEEMMLDFLVQSLEFARNIDYRLLGRAFKIIGSLCDSPSFKVAEKANKIIISPVLMELISQASTKILPFLLVHIENARNHWSNTVRIAAEDSMTSISRLMGRSANRKKQEDLNNSKEKLKSWASIARAAAVRDRDVYLSEKLGELSKLFTETAQSTSLAPIVKVSKYSTF</sequence>
<organism evidence="1 2">
    <name type="scientific">Trichomonas vaginalis (strain ATCC PRA-98 / G3)</name>
    <dbReference type="NCBI Taxonomy" id="412133"/>
    <lineage>
        <taxon>Eukaryota</taxon>
        <taxon>Metamonada</taxon>
        <taxon>Parabasalia</taxon>
        <taxon>Trichomonadida</taxon>
        <taxon>Trichomonadidae</taxon>
        <taxon>Trichomonas</taxon>
    </lineage>
</organism>
<dbReference type="RefSeq" id="XP_001300214.1">
    <property type="nucleotide sequence ID" value="XM_001300213.1"/>
</dbReference>
<proteinExistence type="predicted"/>
<gene>
    <name evidence="1" type="ORF">TVAG_095430</name>
</gene>
<dbReference type="eggNOG" id="KOG2085">
    <property type="taxonomic scope" value="Eukaryota"/>
</dbReference>
<dbReference type="AlphaFoldDB" id="A2G6D6"/>
<dbReference type="STRING" id="5722.A2G6D6"/>
<dbReference type="GO" id="GO:0000159">
    <property type="term" value="C:protein phosphatase type 2A complex"/>
    <property type="evidence" value="ECO:0007669"/>
    <property type="project" value="InterPro"/>
</dbReference>
<dbReference type="EMBL" id="DS114478">
    <property type="protein sequence ID" value="EAX87284.1"/>
    <property type="molecule type" value="Genomic_DNA"/>
</dbReference>
<reference evidence="1" key="1">
    <citation type="submission" date="2006-10" db="EMBL/GenBank/DDBJ databases">
        <authorList>
            <person name="Amadeo P."/>
            <person name="Zhao Q."/>
            <person name="Wortman J."/>
            <person name="Fraser-Liggett C."/>
            <person name="Carlton J."/>
        </authorList>
    </citation>
    <scope>NUCLEOTIDE SEQUENCE</scope>
    <source>
        <strain evidence="1">G3</strain>
    </source>
</reference>
<dbReference type="VEuPathDB" id="TrichDB:TVAG_095430"/>
<accession>A2G6D6</accession>
<dbReference type="VEuPathDB" id="TrichDB:TVAGG3_0318330"/>
<dbReference type="InterPro" id="IPR016024">
    <property type="entry name" value="ARM-type_fold"/>
</dbReference>
<dbReference type="GO" id="GO:0072542">
    <property type="term" value="F:protein phosphatase activator activity"/>
    <property type="evidence" value="ECO:0000318"/>
    <property type="project" value="GO_Central"/>
</dbReference>
<dbReference type="InterPro" id="IPR002554">
    <property type="entry name" value="PP2A_B56"/>
</dbReference>
<keyword evidence="2" id="KW-1185">Reference proteome</keyword>
<evidence type="ECO:0008006" key="3">
    <source>
        <dbReference type="Google" id="ProtNLM"/>
    </source>
</evidence>
<name>A2G6D6_TRIV3</name>
<dbReference type="SMR" id="A2G6D6"/>
<dbReference type="Gene3D" id="1.25.10.10">
    <property type="entry name" value="Leucine-rich Repeat Variant"/>
    <property type="match status" value="1"/>
</dbReference>
<evidence type="ECO:0000313" key="1">
    <source>
        <dbReference type="EMBL" id="EAX87284.1"/>
    </source>
</evidence>
<dbReference type="GO" id="GO:0007165">
    <property type="term" value="P:signal transduction"/>
    <property type="evidence" value="ECO:0007669"/>
    <property type="project" value="InterPro"/>
</dbReference>
<dbReference type="PANTHER" id="PTHR10257:SF3">
    <property type="entry name" value="SERINE_THREONINE-PROTEIN PHOSPHATASE 2A 56 KDA REGULATORY SUBUNIT GAMMA ISOFORM"/>
    <property type="match status" value="1"/>
</dbReference>
<dbReference type="FunFam" id="1.25.10.10:FF:000331">
    <property type="entry name" value="Phosphoprotein phosphatase, putative"/>
    <property type="match status" value="1"/>
</dbReference>
<dbReference type="InterPro" id="IPR011989">
    <property type="entry name" value="ARM-like"/>
</dbReference>
<dbReference type="Proteomes" id="UP000001542">
    <property type="component" value="Unassembled WGS sequence"/>
</dbReference>
<evidence type="ECO:0000313" key="2">
    <source>
        <dbReference type="Proteomes" id="UP000001542"/>
    </source>
</evidence>
<reference evidence="1" key="2">
    <citation type="journal article" date="2007" name="Science">
        <title>Draft genome sequence of the sexually transmitted pathogen Trichomonas vaginalis.</title>
        <authorList>
            <person name="Carlton J.M."/>
            <person name="Hirt R.P."/>
            <person name="Silva J.C."/>
            <person name="Delcher A.L."/>
            <person name="Schatz M."/>
            <person name="Zhao Q."/>
            <person name="Wortman J.R."/>
            <person name="Bidwell S.L."/>
            <person name="Alsmark U.C.M."/>
            <person name="Besteiro S."/>
            <person name="Sicheritz-Ponten T."/>
            <person name="Noel C.J."/>
            <person name="Dacks J.B."/>
            <person name="Foster P.G."/>
            <person name="Simillion C."/>
            <person name="Van de Peer Y."/>
            <person name="Miranda-Saavedra D."/>
            <person name="Barton G.J."/>
            <person name="Westrop G.D."/>
            <person name="Mueller S."/>
            <person name="Dessi D."/>
            <person name="Fiori P.L."/>
            <person name="Ren Q."/>
            <person name="Paulsen I."/>
            <person name="Zhang H."/>
            <person name="Bastida-Corcuera F.D."/>
            <person name="Simoes-Barbosa A."/>
            <person name="Brown M.T."/>
            <person name="Hayes R.D."/>
            <person name="Mukherjee M."/>
            <person name="Okumura C.Y."/>
            <person name="Schneider R."/>
            <person name="Smith A.J."/>
            <person name="Vanacova S."/>
            <person name="Villalvazo M."/>
            <person name="Haas B.J."/>
            <person name="Pertea M."/>
            <person name="Feldblyum T.V."/>
            <person name="Utterback T.R."/>
            <person name="Shu C.L."/>
            <person name="Osoegawa K."/>
            <person name="de Jong P.J."/>
            <person name="Hrdy I."/>
            <person name="Horvathova L."/>
            <person name="Zubacova Z."/>
            <person name="Dolezal P."/>
            <person name="Malik S.B."/>
            <person name="Logsdon J.M. Jr."/>
            <person name="Henze K."/>
            <person name="Gupta A."/>
            <person name="Wang C.C."/>
            <person name="Dunne R.L."/>
            <person name="Upcroft J.A."/>
            <person name="Upcroft P."/>
            <person name="White O."/>
            <person name="Salzberg S.L."/>
            <person name="Tang P."/>
            <person name="Chiu C.-H."/>
            <person name="Lee Y.-S."/>
            <person name="Embley T.M."/>
            <person name="Coombs G.H."/>
            <person name="Mottram J.C."/>
            <person name="Tachezy J."/>
            <person name="Fraser-Liggett C.M."/>
            <person name="Johnson P.J."/>
        </authorList>
    </citation>
    <scope>NUCLEOTIDE SEQUENCE [LARGE SCALE GENOMIC DNA]</scope>
    <source>
        <strain evidence="1">G3</strain>
    </source>
</reference>